<keyword evidence="3" id="KW-1185">Reference proteome</keyword>
<name>A0A6M0Q8H7_9BACI</name>
<comment type="caution">
    <text evidence="2">The sequence shown here is derived from an EMBL/GenBank/DDBJ whole genome shotgun (WGS) entry which is preliminary data.</text>
</comment>
<evidence type="ECO:0000313" key="3">
    <source>
        <dbReference type="Proteomes" id="UP000481043"/>
    </source>
</evidence>
<dbReference type="EMBL" id="JAAIWM010000004">
    <property type="protein sequence ID" value="NEY72567.1"/>
    <property type="molecule type" value="Genomic_DNA"/>
</dbReference>
<feature type="compositionally biased region" description="Basic residues" evidence="1">
    <location>
        <begin position="1"/>
        <end position="10"/>
    </location>
</feature>
<reference evidence="2 3" key="1">
    <citation type="submission" date="2020-02" db="EMBL/GenBank/DDBJ databases">
        <title>Bacillus aquiflavi sp. nov., isolated from yellow water of strong flavor Chinese baijiu in Yibin region of China.</title>
        <authorList>
            <person name="Xie J."/>
        </authorList>
    </citation>
    <scope>NUCLEOTIDE SEQUENCE [LARGE SCALE GENOMIC DNA]</scope>
    <source>
        <strain evidence="2 3">SA4</strain>
    </source>
</reference>
<feature type="region of interest" description="Disordered" evidence="1">
    <location>
        <begin position="1"/>
        <end position="33"/>
    </location>
</feature>
<dbReference type="Proteomes" id="UP000481043">
    <property type="component" value="Unassembled WGS sequence"/>
</dbReference>
<evidence type="ECO:0000313" key="2">
    <source>
        <dbReference type="EMBL" id="NEY72567.1"/>
    </source>
</evidence>
<sequence length="78" mass="9171">MAKSKAKRFREKLAREGKRNPENSRSPFASLDLTTRKTKTKKDVLYSSKYKNGQSNEDHDRSFYFCPFSKSLLFFLVN</sequence>
<gene>
    <name evidence="2" type="ORF">G4D63_12590</name>
</gene>
<evidence type="ECO:0000256" key="1">
    <source>
        <dbReference type="SAM" id="MobiDB-lite"/>
    </source>
</evidence>
<proteinExistence type="predicted"/>
<organism evidence="2 3">
    <name type="scientific">Bacillus mesophilus</name>
    <dbReference type="NCBI Taxonomy" id="1808955"/>
    <lineage>
        <taxon>Bacteria</taxon>
        <taxon>Bacillati</taxon>
        <taxon>Bacillota</taxon>
        <taxon>Bacilli</taxon>
        <taxon>Bacillales</taxon>
        <taxon>Bacillaceae</taxon>
        <taxon>Bacillus</taxon>
    </lineage>
</organism>
<protein>
    <submittedName>
        <fullName evidence="2">Uncharacterized protein</fullName>
    </submittedName>
</protein>
<dbReference type="RefSeq" id="WP_163180032.1">
    <property type="nucleotide sequence ID" value="NZ_JAAIWM010000004.1"/>
</dbReference>
<dbReference type="AlphaFoldDB" id="A0A6M0Q8H7"/>
<feature type="compositionally biased region" description="Basic and acidic residues" evidence="1">
    <location>
        <begin position="11"/>
        <end position="22"/>
    </location>
</feature>
<accession>A0A6M0Q8H7</accession>